<protein>
    <recommendedName>
        <fullName evidence="4">TMhelix containing protein</fullName>
    </recommendedName>
</protein>
<dbReference type="RefSeq" id="WP_143869950.1">
    <property type="nucleotide sequence ID" value="NZ_CP041660.1"/>
</dbReference>
<dbReference type="Proteomes" id="UP001467690">
    <property type="component" value="Unassembled WGS sequence"/>
</dbReference>
<name>A0ABV1REM7_9ALTE</name>
<feature type="chain" id="PRO_5047025712" description="TMhelix containing protein" evidence="1">
    <location>
        <begin position="25"/>
        <end position="105"/>
    </location>
</feature>
<keyword evidence="3" id="KW-1185">Reference proteome</keyword>
<evidence type="ECO:0008006" key="4">
    <source>
        <dbReference type="Google" id="ProtNLM"/>
    </source>
</evidence>
<dbReference type="EMBL" id="JBELOE010000115">
    <property type="protein sequence ID" value="MER2491376.1"/>
    <property type="molecule type" value="Genomic_DNA"/>
</dbReference>
<comment type="caution">
    <text evidence="2">The sequence shown here is derived from an EMBL/GenBank/DDBJ whole genome shotgun (WGS) entry which is preliminary data.</text>
</comment>
<sequence length="105" mass="11443">MMLKKFISVAVTLVLSVFVSAAYANNTNNLYQCVDKQTLQQDAACIANLIDNNSKLQTEIAAINQDAAQLDNGLSLAVMTMNRDNLHIEIVAVEEPMKADASDKL</sequence>
<feature type="signal peptide" evidence="1">
    <location>
        <begin position="1"/>
        <end position="24"/>
    </location>
</feature>
<proteinExistence type="predicted"/>
<evidence type="ECO:0000313" key="3">
    <source>
        <dbReference type="Proteomes" id="UP001467690"/>
    </source>
</evidence>
<reference evidence="2 3" key="1">
    <citation type="submission" date="2024-06" db="EMBL/GenBank/DDBJ databases">
        <authorList>
            <person name="Chen R.Y."/>
        </authorList>
    </citation>
    <scope>NUCLEOTIDE SEQUENCE [LARGE SCALE GENOMIC DNA]</scope>
    <source>
        <strain evidence="2 3">D2</strain>
    </source>
</reference>
<evidence type="ECO:0000256" key="1">
    <source>
        <dbReference type="SAM" id="SignalP"/>
    </source>
</evidence>
<keyword evidence="1" id="KW-0732">Signal</keyword>
<organism evidence="2 3">
    <name type="scientific">Catenovulum sediminis</name>
    <dbReference type="NCBI Taxonomy" id="1740262"/>
    <lineage>
        <taxon>Bacteria</taxon>
        <taxon>Pseudomonadati</taxon>
        <taxon>Pseudomonadota</taxon>
        <taxon>Gammaproteobacteria</taxon>
        <taxon>Alteromonadales</taxon>
        <taxon>Alteromonadaceae</taxon>
        <taxon>Catenovulum</taxon>
    </lineage>
</organism>
<evidence type="ECO:0000313" key="2">
    <source>
        <dbReference type="EMBL" id="MER2491376.1"/>
    </source>
</evidence>
<gene>
    <name evidence="2" type="ORF">ABS311_05720</name>
</gene>
<accession>A0ABV1REM7</accession>